<organism evidence="1 2">
    <name type="scientific">Arcicella rigui</name>
    <dbReference type="NCBI Taxonomy" id="797020"/>
    <lineage>
        <taxon>Bacteria</taxon>
        <taxon>Pseudomonadati</taxon>
        <taxon>Bacteroidota</taxon>
        <taxon>Cytophagia</taxon>
        <taxon>Cytophagales</taxon>
        <taxon>Flectobacillaceae</taxon>
        <taxon>Arcicella</taxon>
    </lineage>
</organism>
<protein>
    <recommendedName>
        <fullName evidence="3">NACHT domain-containing protein</fullName>
    </recommendedName>
</protein>
<dbReference type="InterPro" id="IPR027417">
    <property type="entry name" value="P-loop_NTPase"/>
</dbReference>
<comment type="caution">
    <text evidence="1">The sequence shown here is derived from an EMBL/GenBank/DDBJ whole genome shotgun (WGS) entry which is preliminary data.</text>
</comment>
<sequence length="1425" mass="169685">MNSSKYQEITSTDELFNQPNTLTVGNYPVLTALQELPYDRLSTWKDFERLCLRLAQAQDNTKINDTQLYKKEGSKQEGIDIFKLYREDGTYDVYQCKKYLKISKKNIKDAIDEVKKNSFWGKIRNFFICTNTDLSTYDDIINELKIELHSEGINLNIWDSKRLNIELKAFHQLVFEFFDGGQEPNFVKAFCGHDKLDKLHYNIKKKVYPPVPHYITRRLTKLNDTQLYKQDSIEGSLIQLFEKKEKPLKIILLSIAGDGKTSELKQLAHHFSSDESPESLYPILIRLRDYVHEDLYELLTKYCKEWEKINQQRLLIIFDGYDEVKETVKDDLRRRIGRLNETHPLINIVISSRNNGISNFEQFEVYYLQKLSLYSEVHQYIYQQLQYRTEEFMNLIRTNKMNDLLVTPFYLIKLTQLYNESPNNFPDNKTEIFNRIIDLINREEISSGRISKSDWEDIEIKQDFLLSKLATMMLLMGKNILESKEYREGFINDDRKIIEYSPLISKKESKIEFSHNLFQEYLVAKLLARQSFDTIKKCISFEPDFIKVKPKWTNTLSSLFSLLPEDSDVFKNLLDFIIKSDHTLLIRFELEKISLGLRYGIFKKIIESPERDYLNYDSGELIKFAGIYENPEVVKYLIENISINNPKLTRELIYLLKFADPDELFGLKEEIAKALKNVLQINTYDCEIHEDALRVFYRLKLANKEFVEWLMNTKPSFKYKNVLSIVFQVINQLDLVDKYISFYLKCIPICNNELIKNGVRRSTGIRLDFYEGIHKVELVSSLHKILIYMIKNHNELERRSKIFCDEDFKGTFFEKFTVQLIKGYNSDSKILNKVLKLLEQRLNKSYDNMFFAKCKPFFERTNTTEKAFWYFWEGANKNDVKWYVRNWFTCWITKPIIDKWVVKYKKGTFNDIDVGQFKFDLLALRENELLEYFLREINLHSNIFHEYPVFKHDNYEDYRKQKELNDLELLLNKTKFKECIYSVLKDLGDDITLKRITDFEYENNTIKCNLPYEYLEKLYRDNGKIDTNNIFNDIDSDESWTWYVLNQLDRRLNIQEEELPLKHIDYIKDWCYSLLPSLNFKTARFLENGQEYYRTLEYNFAHFFQKIDLVIPQETMLDMISFDMSDIREIEYSDTNPKRVKSISDIVIEKIGNESIIKRRILENLQNNVLVTSVLPNHFRICRKLKIKEATPFLLDTIKKEILSDYTTKITIEIYLVLKGSIIDFAFKLSNFDVQNDSDWFVLEKLSTHSKYLQKTNRILENCLSEELSEDNRFKAMNQLILNSHILGLEELKNYVEKKGDELHEKKEWITSIAKIPFNDSFSILVELLELAVANRIKKKEGFYRGDLDTLIFEIFKKYSLNNESYFNQIRVAVNKYIEKGNDVFWSLNKKLREFEEDYYMNKIDISTISQVNVFSDNINLRYDV</sequence>
<evidence type="ECO:0000313" key="1">
    <source>
        <dbReference type="EMBL" id="MEA5139955.1"/>
    </source>
</evidence>
<name>A0ABU5QAS7_9BACT</name>
<dbReference type="Gene3D" id="3.40.50.300">
    <property type="entry name" value="P-loop containing nucleotide triphosphate hydrolases"/>
    <property type="match status" value="1"/>
</dbReference>
<dbReference type="SUPFAM" id="SSF52540">
    <property type="entry name" value="P-loop containing nucleoside triphosphate hydrolases"/>
    <property type="match status" value="1"/>
</dbReference>
<dbReference type="Proteomes" id="UP001302949">
    <property type="component" value="Unassembled WGS sequence"/>
</dbReference>
<evidence type="ECO:0000313" key="2">
    <source>
        <dbReference type="Proteomes" id="UP001302949"/>
    </source>
</evidence>
<proteinExistence type="predicted"/>
<evidence type="ECO:0008006" key="3">
    <source>
        <dbReference type="Google" id="ProtNLM"/>
    </source>
</evidence>
<reference evidence="1 2" key="1">
    <citation type="submission" date="2023-12" db="EMBL/GenBank/DDBJ databases">
        <title>Novel species of the genus Arcicella isolated from rivers.</title>
        <authorList>
            <person name="Lu H."/>
        </authorList>
    </citation>
    <scope>NUCLEOTIDE SEQUENCE [LARGE SCALE GENOMIC DNA]</scope>
    <source>
        <strain evidence="1 2">KCTC 23307</strain>
    </source>
</reference>
<keyword evidence="2" id="KW-1185">Reference proteome</keyword>
<accession>A0ABU5QAS7</accession>
<dbReference type="EMBL" id="JAYFUM010000014">
    <property type="protein sequence ID" value="MEA5139955.1"/>
    <property type="molecule type" value="Genomic_DNA"/>
</dbReference>
<gene>
    <name evidence="1" type="ORF">VB248_12455</name>
</gene>
<dbReference type="RefSeq" id="WP_323297114.1">
    <property type="nucleotide sequence ID" value="NZ_JAYFUM010000014.1"/>
</dbReference>